<dbReference type="PANTHER" id="PTHR30537:SF5">
    <property type="entry name" value="HTH-TYPE TRANSCRIPTIONAL ACTIVATOR TTDR-RELATED"/>
    <property type="match status" value="1"/>
</dbReference>
<keyword evidence="4" id="KW-0804">Transcription</keyword>
<keyword evidence="2" id="KW-0805">Transcription regulation</keyword>
<dbReference type="PANTHER" id="PTHR30537">
    <property type="entry name" value="HTH-TYPE TRANSCRIPTIONAL REGULATOR"/>
    <property type="match status" value="1"/>
</dbReference>
<protein>
    <submittedName>
        <fullName evidence="6">HTH-type transcriptional regulator DmlR</fullName>
    </submittedName>
</protein>
<evidence type="ECO:0000256" key="3">
    <source>
        <dbReference type="ARBA" id="ARBA00023125"/>
    </source>
</evidence>
<sequence>MVEESETIGGAVEDLRAFCAVADLGTVSAAAQRLGETKGGVSRRLSRLERRLGVALLARTPRAVSLTEEGRAFFARTREALGLLDDAAETARASRSVPDGHLRVTAPVDLGMDVLPPLVTGFRAAYPQITVELVLTDTALDLAANRIDLALRATPGALPDSGYRASTLLSFAIALYASPAYLDAHGVPDTPAALADHEWVVSRELTGAARLTLTDRRNRPVTVIVRPGVRTTDYASVHRIAAAGGGIAPLPEPVARRSLEEGHLVRVLPEWQCASGTLYAVSLRGSEAPARVRAFRAYLRQALAPARPGDH</sequence>
<dbReference type="Gene3D" id="3.40.190.290">
    <property type="match status" value="1"/>
</dbReference>
<name>A0A5B8REE3_9ZZZZ</name>
<evidence type="ECO:0000259" key="5">
    <source>
        <dbReference type="PROSITE" id="PS50931"/>
    </source>
</evidence>
<dbReference type="EMBL" id="MN079113">
    <property type="protein sequence ID" value="QEA05852.1"/>
    <property type="molecule type" value="Genomic_DNA"/>
</dbReference>
<dbReference type="SUPFAM" id="SSF46785">
    <property type="entry name" value="Winged helix' DNA-binding domain"/>
    <property type="match status" value="1"/>
</dbReference>
<dbReference type="CDD" id="cd08422">
    <property type="entry name" value="PBP2_CrgA_like"/>
    <property type="match status" value="1"/>
</dbReference>
<feature type="domain" description="HTH lysR-type" evidence="5">
    <location>
        <begin position="14"/>
        <end position="67"/>
    </location>
</feature>
<keyword evidence="3" id="KW-0238">DNA-binding</keyword>
<dbReference type="InterPro" id="IPR058163">
    <property type="entry name" value="LysR-type_TF_proteobact-type"/>
</dbReference>
<proteinExistence type="inferred from homology"/>
<dbReference type="Pfam" id="PF00126">
    <property type="entry name" value="HTH_1"/>
    <property type="match status" value="1"/>
</dbReference>
<accession>A0A5B8REE3</accession>
<reference evidence="6" key="1">
    <citation type="submission" date="2019-06" db="EMBL/GenBank/DDBJ databases">
        <authorList>
            <person name="Murdoch R.W."/>
            <person name="Fathepure B."/>
        </authorList>
    </citation>
    <scope>NUCLEOTIDE SEQUENCE</scope>
</reference>
<dbReference type="InterPro" id="IPR000847">
    <property type="entry name" value="LysR_HTH_N"/>
</dbReference>
<evidence type="ECO:0000256" key="1">
    <source>
        <dbReference type="ARBA" id="ARBA00009437"/>
    </source>
</evidence>
<gene>
    <name evidence="6" type="primary">dmlR_5</name>
    <name evidence="6" type="ORF">KBTEX_02180</name>
</gene>
<dbReference type="FunFam" id="1.10.10.10:FF:000001">
    <property type="entry name" value="LysR family transcriptional regulator"/>
    <property type="match status" value="1"/>
</dbReference>
<dbReference type="Gene3D" id="1.10.10.10">
    <property type="entry name" value="Winged helix-like DNA-binding domain superfamily/Winged helix DNA-binding domain"/>
    <property type="match status" value="1"/>
</dbReference>
<dbReference type="SUPFAM" id="SSF53850">
    <property type="entry name" value="Periplasmic binding protein-like II"/>
    <property type="match status" value="1"/>
</dbReference>
<dbReference type="GO" id="GO:0003677">
    <property type="term" value="F:DNA binding"/>
    <property type="evidence" value="ECO:0007669"/>
    <property type="project" value="UniProtKB-KW"/>
</dbReference>
<dbReference type="AlphaFoldDB" id="A0A5B8REE3"/>
<evidence type="ECO:0000256" key="4">
    <source>
        <dbReference type="ARBA" id="ARBA00023163"/>
    </source>
</evidence>
<organism evidence="6">
    <name type="scientific">uncultured organism</name>
    <dbReference type="NCBI Taxonomy" id="155900"/>
    <lineage>
        <taxon>unclassified sequences</taxon>
        <taxon>environmental samples</taxon>
    </lineage>
</organism>
<dbReference type="GO" id="GO:0003700">
    <property type="term" value="F:DNA-binding transcription factor activity"/>
    <property type="evidence" value="ECO:0007669"/>
    <property type="project" value="InterPro"/>
</dbReference>
<evidence type="ECO:0000313" key="6">
    <source>
        <dbReference type="EMBL" id="QEA05852.1"/>
    </source>
</evidence>
<dbReference type="PROSITE" id="PS50931">
    <property type="entry name" value="HTH_LYSR"/>
    <property type="match status" value="1"/>
</dbReference>
<dbReference type="Pfam" id="PF03466">
    <property type="entry name" value="LysR_substrate"/>
    <property type="match status" value="1"/>
</dbReference>
<comment type="similarity">
    <text evidence="1">Belongs to the LysR transcriptional regulatory family.</text>
</comment>
<evidence type="ECO:0000256" key="2">
    <source>
        <dbReference type="ARBA" id="ARBA00023015"/>
    </source>
</evidence>
<dbReference type="InterPro" id="IPR005119">
    <property type="entry name" value="LysR_subst-bd"/>
</dbReference>
<dbReference type="InterPro" id="IPR036390">
    <property type="entry name" value="WH_DNA-bd_sf"/>
</dbReference>
<dbReference type="InterPro" id="IPR036388">
    <property type="entry name" value="WH-like_DNA-bd_sf"/>
</dbReference>